<protein>
    <submittedName>
        <fullName evidence="4">Haloacid dehalogenase-like hydrolase</fullName>
    </submittedName>
</protein>
<reference evidence="4" key="1">
    <citation type="submission" date="2021-01" db="EMBL/GenBank/DDBJ databases">
        <title>Modified the classification status of verrucomicrobia.</title>
        <authorList>
            <person name="Feng X."/>
        </authorList>
    </citation>
    <scope>NUCLEOTIDE SEQUENCE</scope>
    <source>
        <strain evidence="4">KCTC 22201</strain>
    </source>
</reference>
<dbReference type="Gene3D" id="1.20.1440.100">
    <property type="entry name" value="SG protein - dephosphorylation function"/>
    <property type="match status" value="1"/>
</dbReference>
<organism evidence="4 5">
    <name type="scientific">Haloferula rosea</name>
    <dbReference type="NCBI Taxonomy" id="490093"/>
    <lineage>
        <taxon>Bacteria</taxon>
        <taxon>Pseudomonadati</taxon>
        <taxon>Verrucomicrobiota</taxon>
        <taxon>Verrucomicrobiia</taxon>
        <taxon>Verrucomicrobiales</taxon>
        <taxon>Verrucomicrobiaceae</taxon>
        <taxon>Haloferula</taxon>
    </lineage>
</organism>
<accession>A0A934RF84</accession>
<dbReference type="GO" id="GO:0046872">
    <property type="term" value="F:metal ion binding"/>
    <property type="evidence" value="ECO:0007669"/>
    <property type="project" value="UniProtKB-KW"/>
</dbReference>
<keyword evidence="1" id="KW-0479">Metal-binding</keyword>
<evidence type="ECO:0000313" key="4">
    <source>
        <dbReference type="EMBL" id="MBK1828538.1"/>
    </source>
</evidence>
<dbReference type="Proteomes" id="UP000658278">
    <property type="component" value="Unassembled WGS sequence"/>
</dbReference>
<dbReference type="NCBIfam" id="TIGR01490">
    <property type="entry name" value="HAD-SF-IB-hyp1"/>
    <property type="match status" value="1"/>
</dbReference>
<dbReference type="Pfam" id="PF12710">
    <property type="entry name" value="HAD"/>
    <property type="match status" value="1"/>
</dbReference>
<proteinExistence type="predicted"/>
<dbReference type="SUPFAM" id="SSF56784">
    <property type="entry name" value="HAD-like"/>
    <property type="match status" value="1"/>
</dbReference>
<sequence>MEIRGDVEFAGYSVDHPARGWNAEAVTQEHQEKLGRGLALFDFDGTLVPWDTQVLFSDFVIRQEPIRRSFLPLFAAFAPCYKILGDEGLKRVFLSYLWKAHRSQIEVWAREFVEQRLVGMCYPGLLDRLKRHQEAGELTVLASASPDLYIREVGRVLGFDIALGTEVEFGDTMPLFPDLRNHKGEEKVVRLSRLLGAPPNGVWPRSHGYTDSTADLPMMRCCEQGTLVNPSPRLTEIGEEKGWEILRPQVPWKGKADKLGQILRFTAAI</sequence>
<dbReference type="InterPro" id="IPR036412">
    <property type="entry name" value="HAD-like_sf"/>
</dbReference>
<dbReference type="NCBIfam" id="TIGR01488">
    <property type="entry name" value="HAD-SF-IB"/>
    <property type="match status" value="1"/>
</dbReference>
<comment type="caution">
    <text evidence="4">The sequence shown here is derived from an EMBL/GenBank/DDBJ whole genome shotgun (WGS) entry which is preliminary data.</text>
</comment>
<dbReference type="RefSeq" id="WP_200282201.1">
    <property type="nucleotide sequence ID" value="NZ_JAENII010000014.1"/>
</dbReference>
<dbReference type="AlphaFoldDB" id="A0A934RF84"/>
<evidence type="ECO:0000313" key="5">
    <source>
        <dbReference type="Proteomes" id="UP000658278"/>
    </source>
</evidence>
<name>A0A934RF84_9BACT</name>
<dbReference type="InterPro" id="IPR006385">
    <property type="entry name" value="HAD_hydro_SerB1"/>
</dbReference>
<dbReference type="PANTHER" id="PTHR43344">
    <property type="entry name" value="PHOSPHOSERINE PHOSPHATASE"/>
    <property type="match status" value="1"/>
</dbReference>
<keyword evidence="3" id="KW-0460">Magnesium</keyword>
<dbReference type="Gene3D" id="3.40.50.1000">
    <property type="entry name" value="HAD superfamily/HAD-like"/>
    <property type="match status" value="1"/>
</dbReference>
<gene>
    <name evidence="4" type="ORF">JIN81_16005</name>
</gene>
<dbReference type="GO" id="GO:0016787">
    <property type="term" value="F:hydrolase activity"/>
    <property type="evidence" value="ECO:0007669"/>
    <property type="project" value="UniProtKB-KW"/>
</dbReference>
<evidence type="ECO:0000256" key="3">
    <source>
        <dbReference type="ARBA" id="ARBA00022842"/>
    </source>
</evidence>
<dbReference type="PANTHER" id="PTHR43344:SF13">
    <property type="entry name" value="PHOSPHATASE RV3661-RELATED"/>
    <property type="match status" value="1"/>
</dbReference>
<dbReference type="EMBL" id="JAENII010000014">
    <property type="protein sequence ID" value="MBK1828538.1"/>
    <property type="molecule type" value="Genomic_DNA"/>
</dbReference>
<evidence type="ECO:0000256" key="2">
    <source>
        <dbReference type="ARBA" id="ARBA00022801"/>
    </source>
</evidence>
<keyword evidence="5" id="KW-1185">Reference proteome</keyword>
<evidence type="ECO:0000256" key="1">
    <source>
        <dbReference type="ARBA" id="ARBA00022723"/>
    </source>
</evidence>
<dbReference type="InterPro" id="IPR023214">
    <property type="entry name" value="HAD_sf"/>
</dbReference>
<keyword evidence="2 4" id="KW-0378">Hydrolase</keyword>
<dbReference type="InterPro" id="IPR050582">
    <property type="entry name" value="HAD-like_SerB"/>
</dbReference>